<dbReference type="InterPro" id="IPR002656">
    <property type="entry name" value="Acyl_transf_3_dom"/>
</dbReference>
<keyword evidence="1" id="KW-0472">Membrane</keyword>
<dbReference type="EMBL" id="FXAN01000072">
    <property type="protein sequence ID" value="SMG01323.1"/>
    <property type="molecule type" value="Genomic_DNA"/>
</dbReference>
<keyword evidence="1" id="KW-0812">Transmembrane</keyword>
<feature type="transmembrane region" description="Helical" evidence="1">
    <location>
        <begin position="189"/>
        <end position="209"/>
    </location>
</feature>
<feature type="transmembrane region" description="Helical" evidence="1">
    <location>
        <begin position="216"/>
        <end position="239"/>
    </location>
</feature>
<dbReference type="PANTHER" id="PTHR23028">
    <property type="entry name" value="ACETYLTRANSFERASE"/>
    <property type="match status" value="1"/>
</dbReference>
<keyword evidence="3" id="KW-0012">Acyltransferase</keyword>
<evidence type="ECO:0000259" key="2">
    <source>
        <dbReference type="Pfam" id="PF01757"/>
    </source>
</evidence>
<feature type="transmembrane region" description="Helical" evidence="1">
    <location>
        <begin position="139"/>
        <end position="158"/>
    </location>
</feature>
<dbReference type="AlphaFoldDB" id="A0A238H8B9"/>
<feature type="transmembrane region" description="Helical" evidence="1">
    <location>
        <begin position="12"/>
        <end position="32"/>
    </location>
</feature>
<keyword evidence="1" id="KW-1133">Transmembrane helix</keyword>
<dbReference type="Proteomes" id="UP000198460">
    <property type="component" value="Unassembled WGS sequence"/>
</dbReference>
<feature type="transmembrane region" description="Helical" evidence="1">
    <location>
        <begin position="308"/>
        <end position="326"/>
    </location>
</feature>
<gene>
    <name evidence="3" type="ORF">BSIN_0539</name>
</gene>
<proteinExistence type="predicted"/>
<dbReference type="Pfam" id="PF01757">
    <property type="entry name" value="Acyl_transf_3"/>
    <property type="match status" value="1"/>
</dbReference>
<feature type="transmembrane region" description="Helical" evidence="1">
    <location>
        <begin position="284"/>
        <end position="302"/>
    </location>
</feature>
<dbReference type="InterPro" id="IPR050879">
    <property type="entry name" value="Acyltransferase_3"/>
</dbReference>
<evidence type="ECO:0000313" key="4">
    <source>
        <dbReference type="Proteomes" id="UP000198460"/>
    </source>
</evidence>
<accession>A0A238H8B9</accession>
<evidence type="ECO:0000256" key="1">
    <source>
        <dbReference type="SAM" id="Phobius"/>
    </source>
</evidence>
<keyword evidence="3" id="KW-0808">Transferase</keyword>
<sequence>MRHFQFAEYNMLGALRSFLALIVMAAHLGRWIDLTATYAVSTFFVISGYLMTATLQRNYGFGARGFVRFFANRFLRLYPMYWVAAAMSIVLIAAEPRLAAAYHRNFLMPNTLGAWWNLVVNLYWCPDFPAPGKPNASHVVPPAWALAVEFAMYVLLALGAARNRATGFLCLLAGVCFHVLMAHDINARIYAVPAAALPYGIGICLYFTVQGIGVCLPAAASVVATLVYAVFICSLHVLPLDAAGVPYYLNLLGFTIAFFFIAASRTGRWLRSIDRNIGGLSYPIYLTHYQAAFAMQLLLATTVTGWKLFWLTLPIVTLISIGLEYMNRRIVDPYRNIVREQWRTDARSVAAIQERGR</sequence>
<feature type="domain" description="Acyltransferase 3" evidence="2">
    <location>
        <begin position="14"/>
        <end position="321"/>
    </location>
</feature>
<name>A0A238H8B9_9BURK</name>
<dbReference type="GO" id="GO:0016747">
    <property type="term" value="F:acyltransferase activity, transferring groups other than amino-acyl groups"/>
    <property type="evidence" value="ECO:0007669"/>
    <property type="project" value="InterPro"/>
</dbReference>
<feature type="transmembrane region" description="Helical" evidence="1">
    <location>
        <begin position="38"/>
        <end position="55"/>
    </location>
</feature>
<organism evidence="3 4">
    <name type="scientific">Burkholderia singularis</name>
    <dbReference type="NCBI Taxonomy" id="1503053"/>
    <lineage>
        <taxon>Bacteria</taxon>
        <taxon>Pseudomonadati</taxon>
        <taxon>Pseudomonadota</taxon>
        <taxon>Betaproteobacteria</taxon>
        <taxon>Burkholderiales</taxon>
        <taxon>Burkholderiaceae</taxon>
        <taxon>Burkholderia</taxon>
        <taxon>pseudomallei group</taxon>
    </lineage>
</organism>
<protein>
    <submittedName>
        <fullName evidence="3">Acyltransferase family protein</fullName>
    </submittedName>
</protein>
<evidence type="ECO:0000313" key="3">
    <source>
        <dbReference type="EMBL" id="SMG01323.1"/>
    </source>
</evidence>
<reference evidence="3 4" key="1">
    <citation type="submission" date="2017-04" db="EMBL/GenBank/DDBJ databases">
        <authorList>
            <person name="Afonso C.L."/>
            <person name="Miller P.J."/>
            <person name="Scott M.A."/>
            <person name="Spackman E."/>
            <person name="Goraichik I."/>
            <person name="Dimitrov K.M."/>
            <person name="Suarez D.L."/>
            <person name="Swayne D.E."/>
        </authorList>
    </citation>
    <scope>NUCLEOTIDE SEQUENCE [LARGE SCALE GENOMIC DNA]</scope>
    <source>
        <strain evidence="3">LMG 28154</strain>
    </source>
</reference>
<feature type="transmembrane region" description="Helical" evidence="1">
    <location>
        <begin position="75"/>
        <end position="94"/>
    </location>
</feature>
<feature type="transmembrane region" description="Helical" evidence="1">
    <location>
        <begin position="165"/>
        <end position="183"/>
    </location>
</feature>
<feature type="transmembrane region" description="Helical" evidence="1">
    <location>
        <begin position="245"/>
        <end position="263"/>
    </location>
</feature>